<reference evidence="1" key="2">
    <citation type="journal article" date="2024" name="Plant">
        <title>Genomic evolution and insights into agronomic trait innovations of Sesamum species.</title>
        <authorList>
            <person name="Miao H."/>
            <person name="Wang L."/>
            <person name="Qu L."/>
            <person name="Liu H."/>
            <person name="Sun Y."/>
            <person name="Le M."/>
            <person name="Wang Q."/>
            <person name="Wei S."/>
            <person name="Zheng Y."/>
            <person name="Lin W."/>
            <person name="Duan Y."/>
            <person name="Cao H."/>
            <person name="Xiong S."/>
            <person name="Wang X."/>
            <person name="Wei L."/>
            <person name="Li C."/>
            <person name="Ma Q."/>
            <person name="Ju M."/>
            <person name="Zhao R."/>
            <person name="Li G."/>
            <person name="Mu C."/>
            <person name="Tian Q."/>
            <person name="Mei H."/>
            <person name="Zhang T."/>
            <person name="Gao T."/>
            <person name="Zhang H."/>
        </authorList>
    </citation>
    <scope>NUCLEOTIDE SEQUENCE</scope>
    <source>
        <strain evidence="1">3651</strain>
    </source>
</reference>
<organism evidence="1 2">
    <name type="scientific">Sesamum alatum</name>
    <dbReference type="NCBI Taxonomy" id="300844"/>
    <lineage>
        <taxon>Eukaryota</taxon>
        <taxon>Viridiplantae</taxon>
        <taxon>Streptophyta</taxon>
        <taxon>Embryophyta</taxon>
        <taxon>Tracheophyta</taxon>
        <taxon>Spermatophyta</taxon>
        <taxon>Magnoliopsida</taxon>
        <taxon>eudicotyledons</taxon>
        <taxon>Gunneridae</taxon>
        <taxon>Pentapetalae</taxon>
        <taxon>asterids</taxon>
        <taxon>lamiids</taxon>
        <taxon>Lamiales</taxon>
        <taxon>Pedaliaceae</taxon>
        <taxon>Sesamum</taxon>
    </lineage>
</organism>
<gene>
    <name evidence="1" type="ORF">Salat_2761400</name>
</gene>
<reference evidence="1" key="1">
    <citation type="submission" date="2020-06" db="EMBL/GenBank/DDBJ databases">
        <authorList>
            <person name="Li T."/>
            <person name="Hu X."/>
            <person name="Zhang T."/>
            <person name="Song X."/>
            <person name="Zhang H."/>
            <person name="Dai N."/>
            <person name="Sheng W."/>
            <person name="Hou X."/>
            <person name="Wei L."/>
        </authorList>
    </citation>
    <scope>NUCLEOTIDE SEQUENCE</scope>
    <source>
        <strain evidence="1">3651</strain>
        <tissue evidence="1">Leaf</tissue>
    </source>
</reference>
<name>A0AAE1XLB0_9LAMI</name>
<dbReference type="Proteomes" id="UP001293254">
    <property type="component" value="Unassembled WGS sequence"/>
</dbReference>
<dbReference type="EMBL" id="JACGWO010000012">
    <property type="protein sequence ID" value="KAK4413488.1"/>
    <property type="molecule type" value="Genomic_DNA"/>
</dbReference>
<comment type="caution">
    <text evidence="1">The sequence shown here is derived from an EMBL/GenBank/DDBJ whole genome shotgun (WGS) entry which is preliminary data.</text>
</comment>
<evidence type="ECO:0000313" key="2">
    <source>
        <dbReference type="Proteomes" id="UP001293254"/>
    </source>
</evidence>
<protein>
    <submittedName>
        <fullName evidence="1">Uncharacterized protein</fullName>
    </submittedName>
</protein>
<proteinExistence type="predicted"/>
<evidence type="ECO:0000313" key="1">
    <source>
        <dbReference type="EMBL" id="KAK4413488.1"/>
    </source>
</evidence>
<keyword evidence="2" id="KW-1185">Reference proteome</keyword>
<sequence>MVKNHTAAHISPTHFGPSNIARIFIPNVACYGACVITDRCGGGGVERCGTTKFQVSEKFKKTEKKTLSKRRGFGFHNVAGVIELGTGVNDTKPLSKVGGAVSSPMAGKVELSVKKSNNNCSE</sequence>
<dbReference type="AlphaFoldDB" id="A0AAE1XLB0"/>
<accession>A0AAE1XLB0</accession>